<dbReference type="PANTHER" id="PTHR35205">
    <property type="entry name" value="NB-ARC AND TPR DOMAIN PROTEIN"/>
    <property type="match status" value="1"/>
</dbReference>
<dbReference type="SUPFAM" id="SSF48452">
    <property type="entry name" value="TPR-like"/>
    <property type="match status" value="1"/>
</dbReference>
<dbReference type="Gene3D" id="3.40.50.300">
    <property type="entry name" value="P-loop containing nucleotide triphosphate hydrolases"/>
    <property type="match status" value="1"/>
</dbReference>
<evidence type="ECO:0000313" key="1">
    <source>
        <dbReference type="EMBL" id="KAE9397804.1"/>
    </source>
</evidence>
<dbReference type="Pfam" id="PF13374">
    <property type="entry name" value="TPR_10"/>
    <property type="match status" value="2"/>
</dbReference>
<dbReference type="EMBL" id="ML769492">
    <property type="protein sequence ID" value="KAE9397804.1"/>
    <property type="molecule type" value="Genomic_DNA"/>
</dbReference>
<dbReference type="AlphaFoldDB" id="A0A6A4HL54"/>
<dbReference type="OrthoDB" id="4487085at2759"/>
<name>A0A6A4HL54_9AGAR</name>
<dbReference type="InterPro" id="IPR011990">
    <property type="entry name" value="TPR-like_helical_dom_sf"/>
</dbReference>
<dbReference type="Gene3D" id="1.25.40.10">
    <property type="entry name" value="Tetratricopeptide repeat domain"/>
    <property type="match status" value="1"/>
</dbReference>
<protein>
    <recommendedName>
        <fullName evidence="3">NB-ARC domain-containing protein</fullName>
    </recommendedName>
</protein>
<sequence>MFTGASNFKIEGHSTFNAASTMNITYNTISHQDGNPTTVVPSGYVEGMTHCPTSTAFFTGRDDALQNLATFFSVNESRRSIFLLHGLGGAGKTQCALEFIRRFKGRFTQIYFISAHSEELIKASFYDIAVLNNPNAPQSWESGHRWLASHEEDWLILLDNADDPKINFGQFLPPCDHGNIIITSRNQGLVNIAIEACEINSLHPGEASQLLLKHAVKREITVQEASTAALISEELHYFALALVQAGAYIKQHNCLGSYISRLKKQKAQLLGKNMLQNLDNYRLSIYSTWNLSWNELDEPSRIFLNLCSYLHNEGIPRELFQKAVENIKSISEPLGTSNALALATSVLEIFTVDQQWDDIQMDDIILNITSYSLLNVVQDGVYSLHPLVHEWIKDSMHQKVKDDIQIAIQGIIAASVSAATEGDIIFLRALAPNIIKVEYLEINEIAVQRAIGNFWYRIGHGEKTLRWWEPVLKKMKESLGTQHPDVLSHTDDLANVYLNLGKYNDAFQLVDPLVITAATIFGKEDPKTLKFETDLALSLLGLGKYNEALQLQQAVLETSQRILGILELRS</sequence>
<dbReference type="SUPFAM" id="SSF52540">
    <property type="entry name" value="P-loop containing nucleoside triphosphate hydrolases"/>
    <property type="match status" value="1"/>
</dbReference>
<dbReference type="PANTHER" id="PTHR35205:SF1">
    <property type="entry name" value="ZU5 DOMAIN-CONTAINING PROTEIN"/>
    <property type="match status" value="1"/>
</dbReference>
<proteinExistence type="predicted"/>
<evidence type="ECO:0000313" key="2">
    <source>
        <dbReference type="Proteomes" id="UP000799118"/>
    </source>
</evidence>
<accession>A0A6A4HL54</accession>
<gene>
    <name evidence="1" type="ORF">BT96DRAFT_1020591</name>
</gene>
<organism evidence="1 2">
    <name type="scientific">Gymnopus androsaceus JB14</name>
    <dbReference type="NCBI Taxonomy" id="1447944"/>
    <lineage>
        <taxon>Eukaryota</taxon>
        <taxon>Fungi</taxon>
        <taxon>Dikarya</taxon>
        <taxon>Basidiomycota</taxon>
        <taxon>Agaricomycotina</taxon>
        <taxon>Agaricomycetes</taxon>
        <taxon>Agaricomycetidae</taxon>
        <taxon>Agaricales</taxon>
        <taxon>Marasmiineae</taxon>
        <taxon>Omphalotaceae</taxon>
        <taxon>Gymnopus</taxon>
    </lineage>
</organism>
<keyword evidence="2" id="KW-1185">Reference proteome</keyword>
<dbReference type="InterPro" id="IPR027417">
    <property type="entry name" value="P-loop_NTPase"/>
</dbReference>
<dbReference type="Proteomes" id="UP000799118">
    <property type="component" value="Unassembled WGS sequence"/>
</dbReference>
<evidence type="ECO:0008006" key="3">
    <source>
        <dbReference type="Google" id="ProtNLM"/>
    </source>
</evidence>
<reference evidence="1" key="1">
    <citation type="journal article" date="2019" name="Environ. Microbiol.">
        <title>Fungal ecological strategies reflected in gene transcription - a case study of two litter decomposers.</title>
        <authorList>
            <person name="Barbi F."/>
            <person name="Kohler A."/>
            <person name="Barry K."/>
            <person name="Baskaran P."/>
            <person name="Daum C."/>
            <person name="Fauchery L."/>
            <person name="Ihrmark K."/>
            <person name="Kuo A."/>
            <person name="LaButti K."/>
            <person name="Lipzen A."/>
            <person name="Morin E."/>
            <person name="Grigoriev I.V."/>
            <person name="Henrissat B."/>
            <person name="Lindahl B."/>
            <person name="Martin F."/>
        </authorList>
    </citation>
    <scope>NUCLEOTIDE SEQUENCE</scope>
    <source>
        <strain evidence="1">JB14</strain>
    </source>
</reference>